<accession>A0A9Q1ERW2</accession>
<evidence type="ECO:0000313" key="2">
    <source>
        <dbReference type="EMBL" id="KAJ8343784.1"/>
    </source>
</evidence>
<evidence type="ECO:0000313" key="3">
    <source>
        <dbReference type="Proteomes" id="UP001152622"/>
    </source>
</evidence>
<sequence length="102" mass="10760">MKGVKKKRSANEQHEEEEDHQWTRCPVSHGREVNDTAHVWGRPDMGQNIAVTGTMGPPLGLACSCQCPAVSGGCGSERAERSVAGPSAALGQAPASPRREAP</sequence>
<dbReference type="Proteomes" id="UP001152622">
    <property type="component" value="Chromosome 13"/>
</dbReference>
<reference evidence="2" key="1">
    <citation type="journal article" date="2023" name="Science">
        <title>Genome structures resolve the early diversification of teleost fishes.</title>
        <authorList>
            <person name="Parey E."/>
            <person name="Louis A."/>
            <person name="Montfort J."/>
            <person name="Bouchez O."/>
            <person name="Roques C."/>
            <person name="Iampietro C."/>
            <person name="Lluch J."/>
            <person name="Castinel A."/>
            <person name="Donnadieu C."/>
            <person name="Desvignes T."/>
            <person name="Floi Bucao C."/>
            <person name="Jouanno E."/>
            <person name="Wen M."/>
            <person name="Mejri S."/>
            <person name="Dirks R."/>
            <person name="Jansen H."/>
            <person name="Henkel C."/>
            <person name="Chen W.J."/>
            <person name="Zahm M."/>
            <person name="Cabau C."/>
            <person name="Klopp C."/>
            <person name="Thompson A.W."/>
            <person name="Robinson-Rechavi M."/>
            <person name="Braasch I."/>
            <person name="Lecointre G."/>
            <person name="Bobe J."/>
            <person name="Postlethwait J.H."/>
            <person name="Berthelot C."/>
            <person name="Roest Crollius H."/>
            <person name="Guiguen Y."/>
        </authorList>
    </citation>
    <scope>NUCLEOTIDE SEQUENCE</scope>
    <source>
        <strain evidence="2">WJC10195</strain>
    </source>
</reference>
<protein>
    <submittedName>
        <fullName evidence="2">Uncharacterized protein</fullName>
    </submittedName>
</protein>
<feature type="region of interest" description="Disordered" evidence="1">
    <location>
        <begin position="1"/>
        <end position="30"/>
    </location>
</feature>
<organism evidence="2 3">
    <name type="scientific">Synaphobranchus kaupii</name>
    <name type="common">Kaup's arrowtooth eel</name>
    <dbReference type="NCBI Taxonomy" id="118154"/>
    <lineage>
        <taxon>Eukaryota</taxon>
        <taxon>Metazoa</taxon>
        <taxon>Chordata</taxon>
        <taxon>Craniata</taxon>
        <taxon>Vertebrata</taxon>
        <taxon>Euteleostomi</taxon>
        <taxon>Actinopterygii</taxon>
        <taxon>Neopterygii</taxon>
        <taxon>Teleostei</taxon>
        <taxon>Anguilliformes</taxon>
        <taxon>Synaphobranchidae</taxon>
        <taxon>Synaphobranchus</taxon>
    </lineage>
</organism>
<dbReference type="AlphaFoldDB" id="A0A9Q1ERW2"/>
<feature type="region of interest" description="Disordered" evidence="1">
    <location>
        <begin position="71"/>
        <end position="102"/>
    </location>
</feature>
<proteinExistence type="predicted"/>
<keyword evidence="3" id="KW-1185">Reference proteome</keyword>
<name>A0A9Q1ERW2_SYNKA</name>
<evidence type="ECO:0000256" key="1">
    <source>
        <dbReference type="SAM" id="MobiDB-lite"/>
    </source>
</evidence>
<gene>
    <name evidence="2" type="ORF">SKAU_G00311130</name>
</gene>
<comment type="caution">
    <text evidence="2">The sequence shown here is derived from an EMBL/GenBank/DDBJ whole genome shotgun (WGS) entry which is preliminary data.</text>
</comment>
<dbReference type="EMBL" id="JAINUF010000013">
    <property type="protein sequence ID" value="KAJ8343784.1"/>
    <property type="molecule type" value="Genomic_DNA"/>
</dbReference>